<keyword evidence="1" id="KW-0175">Coiled coil</keyword>
<reference evidence="2 3" key="1">
    <citation type="submission" date="2019-04" db="EMBL/GenBank/DDBJ databases">
        <authorList>
            <person name="Dawson D.D."/>
            <person name="Sharma R."/>
            <person name="Thurgood T.L."/>
            <person name="Arens D.K."/>
            <person name="Thompson D.W."/>
            <person name="Kruger J.L."/>
            <person name="Loertscher E."/>
            <person name="Johnson L."/>
            <person name="Walker J."/>
            <person name="Casjens S."/>
            <person name="Grose J.H."/>
        </authorList>
    </citation>
    <scope>NUCLEOTIDE SEQUENCE [LARGE SCALE GENOMIC DNA]</scope>
</reference>
<evidence type="ECO:0000313" key="3">
    <source>
        <dbReference type="Proteomes" id="UP000325073"/>
    </source>
</evidence>
<gene>
    <name evidence="2" type="ORF">PENG_81</name>
</gene>
<evidence type="ECO:0000313" key="2">
    <source>
        <dbReference type="EMBL" id="QEG13468.1"/>
    </source>
</evidence>
<protein>
    <submittedName>
        <fullName evidence="2">Uncharacterized protein</fullName>
    </submittedName>
</protein>
<dbReference type="Proteomes" id="UP000325073">
    <property type="component" value="Segment"/>
</dbReference>
<organism evidence="2 3">
    <name type="scientific">Klebsiella phage vB_KpnS_Penguinator</name>
    <dbReference type="NCBI Taxonomy" id="2591377"/>
    <lineage>
        <taxon>Viruses</taxon>
        <taxon>Duplodnaviria</taxon>
        <taxon>Heunggongvirae</taxon>
        <taxon>Uroviricota</taxon>
        <taxon>Caudoviricetes</taxon>
        <taxon>Drexlerviridae</taxon>
        <taxon>Webervirus</taxon>
        <taxon>Webervirus penguinator</taxon>
    </lineage>
</organism>
<keyword evidence="3" id="KW-1185">Reference proteome</keyword>
<dbReference type="EMBL" id="MN013087">
    <property type="protein sequence ID" value="QEG13468.1"/>
    <property type="molecule type" value="Genomic_DNA"/>
</dbReference>
<sequence>MLKPPSWDGAYYPHTNQRGKIMSTYKFILTPNADSPAGVGAKFTKGKRYEAEPFTKYTGDSLYKITDDEGNMYAVNPRNSHYIGGGQFSIELQINNCFAGGELSFGGLVGGAMQYPIHTSASMFGGITSTESPLFFADLKAHERDKDQDLEALAERVLNMFGRDESRGVARGFKIGAEKSAHFKEGVKSASDAVAALGMLSRSMIVKPEGAKEASLADRVKELESELNAAHNTIEKIREAMRTPEGDDAQTHAKVLRQMADALVSLWRDGK</sequence>
<evidence type="ECO:0000256" key="1">
    <source>
        <dbReference type="SAM" id="Coils"/>
    </source>
</evidence>
<accession>A0A5B9NHJ7</accession>
<feature type="coiled-coil region" evidence="1">
    <location>
        <begin position="213"/>
        <end position="240"/>
    </location>
</feature>
<proteinExistence type="predicted"/>
<name>A0A5B9NHJ7_9CAUD</name>